<dbReference type="EMBL" id="JABXWD010000473">
    <property type="protein sequence ID" value="MBV6343173.1"/>
    <property type="molecule type" value="Genomic_DNA"/>
</dbReference>
<gene>
    <name evidence="1" type="ORF">HWQ67_16455</name>
</gene>
<feature type="non-terminal residue" evidence="1">
    <location>
        <position position="105"/>
    </location>
</feature>
<accession>A0ABS6S443</accession>
<dbReference type="RefSeq" id="WP_218253778.1">
    <property type="nucleotide sequence ID" value="NZ_JABXWD010000473.1"/>
</dbReference>
<sequence length="105" mass="11861">MNADKAFAMLFNQDNAAGRSAALSDTLVPKEYHVGDGWRFECKTCHYQVGIDHRAPETCPGCGRAGWWYRCSTGDVFKRGDWMMDTTDLRKHLTTPSEAQETVDK</sequence>
<reference evidence="1 2" key="1">
    <citation type="journal article" date="2020" name="J Geophys Res Biogeosci">
        <title>Magnetotaxis as an Adaptation to Enable Bacterial Shuttling of Microbial Sulfur and Sulfur Cycling Across Aquatic Oxic#Anoxic Interfaces.</title>
        <authorList>
            <person name="Li J."/>
            <person name="Liu P."/>
            <person name="Wang J."/>
            <person name="Roberts A.P."/>
            <person name="Pan Y."/>
        </authorList>
    </citation>
    <scope>NUCLEOTIDE SEQUENCE [LARGE SCALE GENOMIC DNA]</scope>
    <source>
        <strain evidence="1 2">MYR-1_YQ</strain>
    </source>
</reference>
<name>A0ABS6S443_9BACT</name>
<comment type="caution">
    <text evidence="1">The sequence shown here is derived from an EMBL/GenBank/DDBJ whole genome shotgun (WGS) entry which is preliminary data.</text>
</comment>
<proteinExistence type="predicted"/>
<dbReference type="Proteomes" id="UP001196980">
    <property type="component" value="Unassembled WGS sequence"/>
</dbReference>
<organism evidence="1 2">
    <name type="scientific">Candidatus Magnetobacterium casense</name>
    <dbReference type="NCBI Taxonomy" id="1455061"/>
    <lineage>
        <taxon>Bacteria</taxon>
        <taxon>Pseudomonadati</taxon>
        <taxon>Nitrospirota</taxon>
        <taxon>Thermodesulfovibrionia</taxon>
        <taxon>Thermodesulfovibrionales</taxon>
        <taxon>Candidatus Magnetobacteriaceae</taxon>
        <taxon>Candidatus Magnetobacterium</taxon>
    </lineage>
</organism>
<protein>
    <submittedName>
        <fullName evidence="1">Uncharacterized protein</fullName>
    </submittedName>
</protein>
<evidence type="ECO:0000313" key="1">
    <source>
        <dbReference type="EMBL" id="MBV6343173.1"/>
    </source>
</evidence>
<keyword evidence="2" id="KW-1185">Reference proteome</keyword>
<evidence type="ECO:0000313" key="2">
    <source>
        <dbReference type="Proteomes" id="UP001196980"/>
    </source>
</evidence>